<protein>
    <submittedName>
        <fullName evidence="2">GNAT family N-acetyltransferase</fullName>
    </submittedName>
</protein>
<keyword evidence="3" id="KW-1185">Reference proteome</keyword>
<dbReference type="Pfam" id="PF13508">
    <property type="entry name" value="Acetyltransf_7"/>
    <property type="match status" value="1"/>
</dbReference>
<dbReference type="Gene3D" id="3.40.630.30">
    <property type="match status" value="1"/>
</dbReference>
<comment type="caution">
    <text evidence="2">The sequence shown here is derived from an EMBL/GenBank/DDBJ whole genome shotgun (WGS) entry which is preliminary data.</text>
</comment>
<dbReference type="PROSITE" id="PS51186">
    <property type="entry name" value="GNAT"/>
    <property type="match status" value="1"/>
</dbReference>
<gene>
    <name evidence="2" type="ORF">LKD22_04675</name>
</gene>
<evidence type="ECO:0000313" key="3">
    <source>
        <dbReference type="Proteomes" id="UP001298753"/>
    </source>
</evidence>
<accession>A0AAW4W0K0</accession>
<dbReference type="InterPro" id="IPR000182">
    <property type="entry name" value="GNAT_dom"/>
</dbReference>
<dbReference type="InterPro" id="IPR016181">
    <property type="entry name" value="Acyl_CoA_acyltransferase"/>
</dbReference>
<dbReference type="SUPFAM" id="SSF55729">
    <property type="entry name" value="Acyl-CoA N-acyltransferases (Nat)"/>
    <property type="match status" value="1"/>
</dbReference>
<name>A0AAW4W0K0_9FIRM</name>
<dbReference type="EMBL" id="JAJEPX010000009">
    <property type="protein sequence ID" value="MCC2176429.1"/>
    <property type="molecule type" value="Genomic_DNA"/>
</dbReference>
<evidence type="ECO:0000259" key="1">
    <source>
        <dbReference type="PROSITE" id="PS51186"/>
    </source>
</evidence>
<proteinExistence type="predicted"/>
<organism evidence="2 3">
    <name type="scientific">Agathobaculum butyriciproducens</name>
    <dbReference type="NCBI Taxonomy" id="1628085"/>
    <lineage>
        <taxon>Bacteria</taxon>
        <taxon>Bacillati</taxon>
        <taxon>Bacillota</taxon>
        <taxon>Clostridia</taxon>
        <taxon>Eubacteriales</taxon>
        <taxon>Butyricicoccaceae</taxon>
        <taxon>Agathobaculum</taxon>
    </lineage>
</organism>
<reference evidence="2 3" key="1">
    <citation type="submission" date="2021-10" db="EMBL/GenBank/DDBJ databases">
        <title>Anaerobic single-cell dispensing facilitates the cultivation of human gut bacteria.</title>
        <authorList>
            <person name="Afrizal A."/>
        </authorList>
    </citation>
    <scope>NUCLEOTIDE SEQUENCE [LARGE SCALE GENOMIC DNA]</scope>
    <source>
        <strain evidence="2 3">CLA-AA-H270</strain>
    </source>
</reference>
<dbReference type="GO" id="GO:0016747">
    <property type="term" value="F:acyltransferase activity, transferring groups other than amino-acyl groups"/>
    <property type="evidence" value="ECO:0007669"/>
    <property type="project" value="InterPro"/>
</dbReference>
<feature type="domain" description="N-acetyltransferase" evidence="1">
    <location>
        <begin position="127"/>
        <end position="258"/>
    </location>
</feature>
<dbReference type="RefSeq" id="WP_227600382.1">
    <property type="nucleotide sequence ID" value="NZ_JAJEPX010000009.1"/>
</dbReference>
<evidence type="ECO:0000313" key="2">
    <source>
        <dbReference type="EMBL" id="MCC2176429.1"/>
    </source>
</evidence>
<dbReference type="GeneID" id="98660070"/>
<sequence length="258" mass="28679">MRKIENFAQISDLLNAQLKKGVITNNFLRGDDYTREIANGLYIHEADGALLLFRERGDHLVMTFYLHPNAVLSLPETDRPVVTELSCRAKDAEAMANAAEQFCALGFREVLRRTRRTRKPEAFPVETTAVPAKPDDFEDISRFLSEHFSALTGCLPTADDLRENLANGQTVITRDEKGVSGVLHFAVSRASTEIRHLAVRADCRGKGLAGELLTAYLAATDGAKSQVWARTGNAPAEHFYEQHGYRPDGWTSAVLQYN</sequence>
<dbReference type="Proteomes" id="UP001298753">
    <property type="component" value="Unassembled WGS sequence"/>
</dbReference>
<dbReference type="AlphaFoldDB" id="A0AAW4W0K0"/>